<gene>
    <name evidence="3" type="ORF">EYS42_15100</name>
</gene>
<proteinExistence type="predicted"/>
<sequence length="381" mass="40663">MQAIKKSGLAIAMSTMLGVVFTPHVHAQISASASLTGLQFQLFDLNTSDNITPYANISGYLESALYGMPAEGETWGTTTYSALQAGSGSLLAMANNGSVAVGAGTVSSNVQFTAEDINSPFHKQTYDGYYYTVSGQDVNPGTGLLTNYQDVYTQQTTQVNVDGTGSHYSFQSREEEFGTTYDSFATVTLSPGTMLMVRGLATVSTRADSQSLADALTQAGYSTDETSLRASVTASHVLELARGETFTENAGGPGGGAYDNHYNRMALQGNTSFSNWGISGLPEDAALMLREDSTSTELFTSYENFSDQDVTLNLLYEQVVRVNVEGSLYNQTVTRYWGDVVDVPTAPVIPEPGTWALMGLGLGAVALARRRQTLINTQAQA</sequence>
<reference evidence="3 4" key="1">
    <citation type="submission" date="2019-02" db="EMBL/GenBank/DDBJ databases">
        <title>Aquabacterium sp. strain KMB7.</title>
        <authorList>
            <person name="Chen W.-M."/>
        </authorList>
    </citation>
    <scope>NUCLEOTIDE SEQUENCE [LARGE SCALE GENOMIC DNA]</scope>
    <source>
        <strain evidence="3 4">KMB7</strain>
    </source>
</reference>
<accession>A0A4Q9GV90</accession>
<dbReference type="EMBL" id="SIXI01000007">
    <property type="protein sequence ID" value="TBO28330.1"/>
    <property type="molecule type" value="Genomic_DNA"/>
</dbReference>
<evidence type="ECO:0000256" key="1">
    <source>
        <dbReference type="SAM" id="SignalP"/>
    </source>
</evidence>
<organism evidence="3 4">
    <name type="scientific">Aquabacterium lacunae</name>
    <dbReference type="NCBI Taxonomy" id="2528630"/>
    <lineage>
        <taxon>Bacteria</taxon>
        <taxon>Pseudomonadati</taxon>
        <taxon>Pseudomonadota</taxon>
        <taxon>Betaproteobacteria</taxon>
        <taxon>Burkholderiales</taxon>
        <taxon>Aquabacterium</taxon>
    </lineage>
</organism>
<dbReference type="NCBIfam" id="TIGR02595">
    <property type="entry name" value="PEP_CTERM"/>
    <property type="match status" value="1"/>
</dbReference>
<evidence type="ECO:0000313" key="4">
    <source>
        <dbReference type="Proteomes" id="UP000292120"/>
    </source>
</evidence>
<feature type="domain" description="Ice-binding protein C-terminal" evidence="2">
    <location>
        <begin position="349"/>
        <end position="371"/>
    </location>
</feature>
<keyword evidence="4" id="KW-1185">Reference proteome</keyword>
<keyword evidence="1" id="KW-0732">Signal</keyword>
<dbReference type="RefSeq" id="WP_130969027.1">
    <property type="nucleotide sequence ID" value="NZ_SIXI01000007.1"/>
</dbReference>
<dbReference type="Proteomes" id="UP000292120">
    <property type="component" value="Unassembled WGS sequence"/>
</dbReference>
<dbReference type="Pfam" id="PF07589">
    <property type="entry name" value="PEP-CTERM"/>
    <property type="match status" value="1"/>
</dbReference>
<protein>
    <submittedName>
        <fullName evidence="3">PEP-CTERM sorting domain-containing protein</fullName>
    </submittedName>
</protein>
<evidence type="ECO:0000313" key="3">
    <source>
        <dbReference type="EMBL" id="TBO28330.1"/>
    </source>
</evidence>
<name>A0A4Q9GV90_9BURK</name>
<dbReference type="AlphaFoldDB" id="A0A4Q9GV90"/>
<comment type="caution">
    <text evidence="3">The sequence shown here is derived from an EMBL/GenBank/DDBJ whole genome shotgun (WGS) entry which is preliminary data.</text>
</comment>
<feature type="signal peptide" evidence="1">
    <location>
        <begin position="1"/>
        <end position="27"/>
    </location>
</feature>
<dbReference type="OrthoDB" id="8565395at2"/>
<evidence type="ECO:0000259" key="2">
    <source>
        <dbReference type="Pfam" id="PF07589"/>
    </source>
</evidence>
<feature type="chain" id="PRO_5020452147" evidence="1">
    <location>
        <begin position="28"/>
        <end position="381"/>
    </location>
</feature>
<dbReference type="InterPro" id="IPR013424">
    <property type="entry name" value="Ice-binding_C"/>
</dbReference>